<proteinExistence type="inferred from homology"/>
<reference evidence="6 7" key="1">
    <citation type="journal article" date="2023" name="Plants (Basel)">
        <title>Bridging the Gap: Combining Genomics and Transcriptomics Approaches to Understand Stylosanthes scabra, an Orphan Legume from the Brazilian Caatinga.</title>
        <authorList>
            <person name="Ferreira-Neto J.R.C."/>
            <person name="da Silva M.D."/>
            <person name="Binneck E."/>
            <person name="de Melo N.F."/>
            <person name="da Silva R.H."/>
            <person name="de Melo A.L.T.M."/>
            <person name="Pandolfi V."/>
            <person name="Bustamante F.O."/>
            <person name="Brasileiro-Vidal A.C."/>
            <person name="Benko-Iseppon A.M."/>
        </authorList>
    </citation>
    <scope>NUCLEOTIDE SEQUENCE [LARGE SCALE GENOMIC DNA]</scope>
    <source>
        <tissue evidence="6">Leaves</tissue>
    </source>
</reference>
<dbReference type="CDD" id="cd15796">
    <property type="entry name" value="CIF_like"/>
    <property type="match status" value="1"/>
</dbReference>
<dbReference type="SMART" id="SM00856">
    <property type="entry name" value="PMEI"/>
    <property type="match status" value="1"/>
</dbReference>
<dbReference type="Proteomes" id="UP001341840">
    <property type="component" value="Unassembled WGS sequence"/>
</dbReference>
<feature type="chain" id="PRO_5046080344" description="Pectinesterase inhibitor domain-containing protein" evidence="4">
    <location>
        <begin position="20"/>
        <end position="179"/>
    </location>
</feature>
<dbReference type="PANTHER" id="PTHR35357">
    <property type="entry name" value="OS02G0537100 PROTEIN"/>
    <property type="match status" value="1"/>
</dbReference>
<dbReference type="InterPro" id="IPR006501">
    <property type="entry name" value="Pectinesterase_inhib_dom"/>
</dbReference>
<protein>
    <recommendedName>
        <fullName evidence="5">Pectinesterase inhibitor domain-containing protein</fullName>
    </recommendedName>
</protein>
<evidence type="ECO:0000256" key="2">
    <source>
        <dbReference type="ARBA" id="ARBA00023157"/>
    </source>
</evidence>
<evidence type="ECO:0000313" key="7">
    <source>
        <dbReference type="Proteomes" id="UP001341840"/>
    </source>
</evidence>
<dbReference type="Pfam" id="PF04043">
    <property type="entry name" value="PMEI"/>
    <property type="match status" value="1"/>
</dbReference>
<dbReference type="Gene3D" id="1.20.140.40">
    <property type="entry name" value="Invertase/pectin methylesterase inhibitor family protein"/>
    <property type="match status" value="1"/>
</dbReference>
<dbReference type="NCBIfam" id="TIGR01614">
    <property type="entry name" value="PME_inhib"/>
    <property type="match status" value="1"/>
</dbReference>
<dbReference type="PANTHER" id="PTHR35357:SF17">
    <property type="entry name" value="PECTINESTERASE INHIBITOR 12"/>
    <property type="match status" value="1"/>
</dbReference>
<keyword evidence="7" id="KW-1185">Reference proteome</keyword>
<dbReference type="SUPFAM" id="SSF101148">
    <property type="entry name" value="Plant invertase/pectin methylesterase inhibitor"/>
    <property type="match status" value="1"/>
</dbReference>
<comment type="caution">
    <text evidence="6">The sequence shown here is derived from an EMBL/GenBank/DDBJ whole genome shotgun (WGS) entry which is preliminary data.</text>
</comment>
<keyword evidence="2" id="KW-1015">Disulfide bond</keyword>
<dbReference type="InterPro" id="IPR034087">
    <property type="entry name" value="C/VIF1"/>
</dbReference>
<dbReference type="InterPro" id="IPR035513">
    <property type="entry name" value="Invertase/methylesterase_inhib"/>
</dbReference>
<evidence type="ECO:0000256" key="1">
    <source>
        <dbReference type="ARBA" id="ARBA00022729"/>
    </source>
</evidence>
<name>A0ABU6TBP2_9FABA</name>
<feature type="domain" description="Pectinesterase inhibitor" evidence="5">
    <location>
        <begin position="33"/>
        <end position="174"/>
    </location>
</feature>
<evidence type="ECO:0000256" key="4">
    <source>
        <dbReference type="SAM" id="SignalP"/>
    </source>
</evidence>
<feature type="signal peptide" evidence="4">
    <location>
        <begin position="1"/>
        <end position="19"/>
    </location>
</feature>
<comment type="similarity">
    <text evidence="3">Belongs to the PMEI family.</text>
</comment>
<organism evidence="6 7">
    <name type="scientific">Stylosanthes scabra</name>
    <dbReference type="NCBI Taxonomy" id="79078"/>
    <lineage>
        <taxon>Eukaryota</taxon>
        <taxon>Viridiplantae</taxon>
        <taxon>Streptophyta</taxon>
        <taxon>Embryophyta</taxon>
        <taxon>Tracheophyta</taxon>
        <taxon>Spermatophyta</taxon>
        <taxon>Magnoliopsida</taxon>
        <taxon>eudicotyledons</taxon>
        <taxon>Gunneridae</taxon>
        <taxon>Pentapetalae</taxon>
        <taxon>rosids</taxon>
        <taxon>fabids</taxon>
        <taxon>Fabales</taxon>
        <taxon>Fabaceae</taxon>
        <taxon>Papilionoideae</taxon>
        <taxon>50 kb inversion clade</taxon>
        <taxon>dalbergioids sensu lato</taxon>
        <taxon>Dalbergieae</taxon>
        <taxon>Pterocarpus clade</taxon>
        <taxon>Stylosanthes</taxon>
    </lineage>
</organism>
<evidence type="ECO:0000259" key="5">
    <source>
        <dbReference type="SMART" id="SM00856"/>
    </source>
</evidence>
<dbReference type="EMBL" id="JASCZI010090725">
    <property type="protein sequence ID" value="MED6145646.1"/>
    <property type="molecule type" value="Genomic_DNA"/>
</dbReference>
<accession>A0ABU6TBP2</accession>
<evidence type="ECO:0000256" key="3">
    <source>
        <dbReference type="ARBA" id="ARBA00038471"/>
    </source>
</evidence>
<keyword evidence="1 4" id="KW-0732">Signal</keyword>
<gene>
    <name evidence="6" type="ORF">PIB30_027213</name>
</gene>
<sequence length="179" mass="19438">MTNLKTITMFFFFLIYVTSLSSIIHCRTLIIPNGESLMESTCRRTPNYNVCIQSLKANPASSNADVNGLAQIMVKVMTSKANDAINMIHQLQRSGSSSQKKALSSCASKYNAILIGDIPQATEALQKGDPKFAEDGSNDAANEATFCENEFNGKSPLTKQNNAMHDVSVVTAAIVRNLL</sequence>
<evidence type="ECO:0000313" key="6">
    <source>
        <dbReference type="EMBL" id="MED6145646.1"/>
    </source>
</evidence>